<dbReference type="Gene3D" id="1.10.357.10">
    <property type="entry name" value="Tetracycline Repressor, domain 2"/>
    <property type="match status" value="1"/>
</dbReference>
<dbReference type="Gene3D" id="1.10.10.60">
    <property type="entry name" value="Homeodomain-like"/>
    <property type="match status" value="1"/>
</dbReference>
<proteinExistence type="predicted"/>
<evidence type="ECO:0000313" key="5">
    <source>
        <dbReference type="Proteomes" id="UP000272464"/>
    </source>
</evidence>
<dbReference type="GO" id="GO:0000976">
    <property type="term" value="F:transcription cis-regulatory region binding"/>
    <property type="evidence" value="ECO:0007669"/>
    <property type="project" value="TreeGrafter"/>
</dbReference>
<feature type="domain" description="HTH tetR-type" evidence="3">
    <location>
        <begin position="52"/>
        <end position="112"/>
    </location>
</feature>
<feature type="DNA-binding region" description="H-T-H motif" evidence="2">
    <location>
        <begin position="75"/>
        <end position="94"/>
    </location>
</feature>
<sequence>MQPEYNPNTTQKIPNLPCKMNHVSFILMTHGSFISVRKDIVMSPKISDEVKEQRRQQILDAAEQVFIRTGYELATMKNIVEEAEMSRGWIYLYFQTKEEIFEALIAKHEQENEYMFSQLLASSPSIWAALDRLLTEQKKAMNTLENSLASAYYEYFLSGYRDKDRRIRLIRHYDAALGNIIRLIEAGIAKGEFRPTLPTQLIGKIMTSNLEGIMSLAMAVGTAQAEAAAQIDALIPYFKLLLGINEQAG</sequence>
<evidence type="ECO:0000256" key="1">
    <source>
        <dbReference type="ARBA" id="ARBA00023125"/>
    </source>
</evidence>
<dbReference type="Proteomes" id="UP000272464">
    <property type="component" value="Unassembled WGS sequence"/>
</dbReference>
<dbReference type="EMBL" id="RZNX01000002">
    <property type="protein sequence ID" value="RUT33481.1"/>
    <property type="molecule type" value="Genomic_DNA"/>
</dbReference>
<dbReference type="SUPFAM" id="SSF46689">
    <property type="entry name" value="Homeodomain-like"/>
    <property type="match status" value="1"/>
</dbReference>
<dbReference type="OrthoDB" id="9814703at2"/>
<evidence type="ECO:0000313" key="4">
    <source>
        <dbReference type="EMBL" id="RUT33481.1"/>
    </source>
</evidence>
<dbReference type="PANTHER" id="PTHR30055:SF211">
    <property type="entry name" value="TRANSCRIPTIONAL REGULATOR, TETR FAMILY"/>
    <property type="match status" value="1"/>
</dbReference>
<dbReference type="SUPFAM" id="SSF48498">
    <property type="entry name" value="Tetracyclin repressor-like, C-terminal domain"/>
    <property type="match status" value="1"/>
</dbReference>
<evidence type="ECO:0000259" key="3">
    <source>
        <dbReference type="PROSITE" id="PS50977"/>
    </source>
</evidence>
<dbReference type="PRINTS" id="PR00455">
    <property type="entry name" value="HTHTETR"/>
</dbReference>
<dbReference type="InterPro" id="IPR050109">
    <property type="entry name" value="HTH-type_TetR-like_transc_reg"/>
</dbReference>
<dbReference type="PROSITE" id="PS50977">
    <property type="entry name" value="HTH_TETR_2"/>
    <property type="match status" value="1"/>
</dbReference>
<dbReference type="GO" id="GO:0003700">
    <property type="term" value="F:DNA-binding transcription factor activity"/>
    <property type="evidence" value="ECO:0007669"/>
    <property type="project" value="TreeGrafter"/>
</dbReference>
<gene>
    <name evidence="4" type="ORF">EJP77_07480</name>
</gene>
<evidence type="ECO:0000256" key="2">
    <source>
        <dbReference type="PROSITE-ProRule" id="PRU00335"/>
    </source>
</evidence>
<keyword evidence="1 2" id="KW-0238">DNA-binding</keyword>
<protein>
    <submittedName>
        <fullName evidence="4">TetR/AcrR family transcriptional regulator</fullName>
    </submittedName>
</protein>
<dbReference type="InterPro" id="IPR041612">
    <property type="entry name" value="YfiR_C"/>
</dbReference>
<reference evidence="4 5" key="1">
    <citation type="submission" date="2018-12" db="EMBL/GenBank/DDBJ databases">
        <authorList>
            <person name="Sun L."/>
            <person name="Chen Z."/>
        </authorList>
    </citation>
    <scope>NUCLEOTIDE SEQUENCE [LARGE SCALE GENOMIC DNA]</scope>
    <source>
        <strain evidence="4 5">3-5-3</strain>
    </source>
</reference>
<dbReference type="Pfam" id="PF00440">
    <property type="entry name" value="TetR_N"/>
    <property type="match status" value="1"/>
</dbReference>
<dbReference type="AlphaFoldDB" id="A0A3S1JQD6"/>
<keyword evidence="5" id="KW-1185">Reference proteome</keyword>
<organism evidence="4 5">
    <name type="scientific">Paenibacillus zeisoli</name>
    <dbReference type="NCBI Taxonomy" id="2496267"/>
    <lineage>
        <taxon>Bacteria</taxon>
        <taxon>Bacillati</taxon>
        <taxon>Bacillota</taxon>
        <taxon>Bacilli</taxon>
        <taxon>Bacillales</taxon>
        <taxon>Paenibacillaceae</taxon>
        <taxon>Paenibacillus</taxon>
    </lineage>
</organism>
<dbReference type="Pfam" id="PF17922">
    <property type="entry name" value="TetR_C_17"/>
    <property type="match status" value="1"/>
</dbReference>
<dbReference type="InterPro" id="IPR001647">
    <property type="entry name" value="HTH_TetR"/>
</dbReference>
<dbReference type="InterPro" id="IPR009057">
    <property type="entry name" value="Homeodomain-like_sf"/>
</dbReference>
<dbReference type="PANTHER" id="PTHR30055">
    <property type="entry name" value="HTH-TYPE TRANSCRIPTIONAL REGULATOR RUTR"/>
    <property type="match status" value="1"/>
</dbReference>
<comment type="caution">
    <text evidence="4">The sequence shown here is derived from an EMBL/GenBank/DDBJ whole genome shotgun (WGS) entry which is preliminary data.</text>
</comment>
<accession>A0A3S1JQD6</accession>
<dbReference type="InterPro" id="IPR036271">
    <property type="entry name" value="Tet_transcr_reg_TetR-rel_C_sf"/>
</dbReference>
<name>A0A3S1JQD6_9BACL</name>